<evidence type="ECO:0000313" key="1">
    <source>
        <dbReference type="EMBL" id="SFM08994.1"/>
    </source>
</evidence>
<sequence>MTAGIEVYNDNGYLQITDTYKNLQFLRKYTVTIPQDKYWTFVEIDPTKVLAVRAESGYVYTETPYAEDESDIYVLNILAPHGTVITIYEFGYQDIPSGNHFEVRNADGALVFSDGGKWMKVLEGKSGAQPAYTVEGQLIASTLHSSSVKTAVVVGMLAYTLSSATNSIYYQVAQFESLQTTTIYRKDLTAWGHVSDYVNTFYSYLVIDVTGL</sequence>
<dbReference type="Proteomes" id="UP000199520">
    <property type="component" value="Unassembled WGS sequence"/>
</dbReference>
<accession>A0A1I4N083</accession>
<name>A0A1I4N083_9FIRM</name>
<protein>
    <submittedName>
        <fullName evidence="1">Uncharacterized protein</fullName>
    </submittedName>
</protein>
<evidence type="ECO:0000313" key="2">
    <source>
        <dbReference type="Proteomes" id="UP000199520"/>
    </source>
</evidence>
<keyword evidence="2" id="KW-1185">Reference proteome</keyword>
<dbReference type="AlphaFoldDB" id="A0A1I4N083"/>
<dbReference type="OrthoDB" id="6005803at2"/>
<proteinExistence type="predicted"/>
<dbReference type="STRING" id="1123291.SAMN04490355_10409"/>
<dbReference type="RefSeq" id="WP_090940756.1">
    <property type="nucleotide sequence ID" value="NZ_FOTS01000040.1"/>
</dbReference>
<dbReference type="EMBL" id="FOTS01000040">
    <property type="protein sequence ID" value="SFM08994.1"/>
    <property type="molecule type" value="Genomic_DNA"/>
</dbReference>
<organism evidence="1 2">
    <name type="scientific">Pelosinus propionicus DSM 13327</name>
    <dbReference type="NCBI Taxonomy" id="1123291"/>
    <lineage>
        <taxon>Bacteria</taxon>
        <taxon>Bacillati</taxon>
        <taxon>Bacillota</taxon>
        <taxon>Negativicutes</taxon>
        <taxon>Selenomonadales</taxon>
        <taxon>Sporomusaceae</taxon>
        <taxon>Pelosinus</taxon>
    </lineage>
</organism>
<gene>
    <name evidence="1" type="ORF">SAMN04490355_10409</name>
</gene>
<reference evidence="2" key="1">
    <citation type="submission" date="2016-10" db="EMBL/GenBank/DDBJ databases">
        <authorList>
            <person name="Varghese N."/>
            <person name="Submissions S."/>
        </authorList>
    </citation>
    <scope>NUCLEOTIDE SEQUENCE [LARGE SCALE GENOMIC DNA]</scope>
    <source>
        <strain evidence="2">DSM 13327</strain>
    </source>
</reference>